<evidence type="ECO:0000313" key="2">
    <source>
        <dbReference type="EMBL" id="OAL36202.1"/>
    </source>
</evidence>
<dbReference type="AlphaFoldDB" id="A0A178D3T6"/>
<dbReference type="OrthoDB" id="4145730at2759"/>
<protein>
    <submittedName>
        <fullName evidence="2">Uncharacterized protein</fullName>
    </submittedName>
</protein>
<feature type="region of interest" description="Disordered" evidence="1">
    <location>
        <begin position="442"/>
        <end position="464"/>
    </location>
</feature>
<feature type="region of interest" description="Disordered" evidence="1">
    <location>
        <begin position="35"/>
        <end position="68"/>
    </location>
</feature>
<keyword evidence="3" id="KW-1185">Reference proteome</keyword>
<gene>
    <name evidence="2" type="ORF">AYO20_04616</name>
</gene>
<dbReference type="GeneID" id="34588034"/>
<proteinExistence type="predicted"/>
<dbReference type="EMBL" id="LVCJ01000024">
    <property type="protein sequence ID" value="OAL36202.1"/>
    <property type="molecule type" value="Genomic_DNA"/>
</dbReference>
<accession>A0A178D3T6</accession>
<evidence type="ECO:0000313" key="3">
    <source>
        <dbReference type="Proteomes" id="UP000185904"/>
    </source>
</evidence>
<sequence length="631" mass="69770">MAQVDITFLPVLARGSSQRERELYQATARSHAARLSHKWRKLKRSDQDNANHQRQHIGEESQPTGASETAWNQALVSPNLVSILQKGNSDPFNSLAIHVTPRVNQILTFFKHGYLPMIYPAFMGSEDAIRRIEALQNQEYRDGVLALRLECSARALLFINVAFMIKISPHQGLEDEALLLKHQSIKALRRELVKGSVAQAQSLVLDSVSMLFRGALIAGDLDEAGLHANTLRKLLEQKYDREGGVVDLGFLLRVLYQNKQLSVFRFSLSVFDVEEWVPKVLAAYLEPSKAYREPYQQVMLRRLDRSISAEPLRSLFVEMLLGDHMFSLPAESHPGEQLFSMVQVWIHIQGTILHSRLVDFILKTEASHHLNFDPTTEQPTPDARENLYWQTQRVLALTFLIMFEFNRTNLESVQTVFVNARDFLARLRSALSLTMHAANLTRDSTASGGSSGDESDLAAEGLPQGDHSNAILWALCVGSWTEKKHNPPAASPYSANSDFAGNSGGNRPGEDGGNSDGNSDGGSSGAGTGLDNGTHNGNRKGTDTEIGTGNGHDNASTSTSVSDACDAAPDNDTWWFATTLSRHARQMGLKSWHEVRAILHGFYVVDGYMPGLDESVTRLLSDRDSQPLGAD</sequence>
<dbReference type="Proteomes" id="UP000185904">
    <property type="component" value="Unassembled WGS sequence"/>
</dbReference>
<organism evidence="2 3">
    <name type="scientific">Fonsecaea nubica</name>
    <dbReference type="NCBI Taxonomy" id="856822"/>
    <lineage>
        <taxon>Eukaryota</taxon>
        <taxon>Fungi</taxon>
        <taxon>Dikarya</taxon>
        <taxon>Ascomycota</taxon>
        <taxon>Pezizomycotina</taxon>
        <taxon>Eurotiomycetes</taxon>
        <taxon>Chaetothyriomycetidae</taxon>
        <taxon>Chaetothyriales</taxon>
        <taxon>Herpotrichiellaceae</taxon>
        <taxon>Fonsecaea</taxon>
    </lineage>
</organism>
<dbReference type="PANTHER" id="PTHR37540:SF5">
    <property type="entry name" value="TRANSCRIPTION FACTOR DOMAIN-CONTAINING PROTEIN"/>
    <property type="match status" value="1"/>
</dbReference>
<feature type="compositionally biased region" description="Polar residues" evidence="1">
    <location>
        <begin position="545"/>
        <end position="562"/>
    </location>
</feature>
<feature type="compositionally biased region" description="Basic and acidic residues" evidence="1">
    <location>
        <begin position="44"/>
        <end position="59"/>
    </location>
</feature>
<name>A0A178D3T6_9EURO</name>
<comment type="caution">
    <text evidence="2">The sequence shown here is derived from an EMBL/GenBank/DDBJ whole genome shotgun (WGS) entry which is preliminary data.</text>
</comment>
<feature type="compositionally biased region" description="Gly residues" evidence="1">
    <location>
        <begin position="502"/>
        <end position="530"/>
    </location>
</feature>
<dbReference type="RefSeq" id="XP_022501214.1">
    <property type="nucleotide sequence ID" value="XM_022642912.1"/>
</dbReference>
<evidence type="ECO:0000256" key="1">
    <source>
        <dbReference type="SAM" id="MobiDB-lite"/>
    </source>
</evidence>
<feature type="region of interest" description="Disordered" evidence="1">
    <location>
        <begin position="484"/>
        <end position="564"/>
    </location>
</feature>
<dbReference type="PANTHER" id="PTHR37540">
    <property type="entry name" value="TRANSCRIPTION FACTOR (ACR-2), PUTATIVE-RELATED-RELATED"/>
    <property type="match status" value="1"/>
</dbReference>
<reference evidence="2 3" key="1">
    <citation type="submission" date="2016-03" db="EMBL/GenBank/DDBJ databases">
        <title>The draft genome sequence of Fonsecaea nubica causative agent of cutaneous subcutaneous infection in human host.</title>
        <authorList>
            <person name="Costa F."/>
            <person name="Sybren D.H."/>
            <person name="Raittz R.T."/>
            <person name="Weiss V.A."/>
            <person name="Leao A.C."/>
            <person name="Gomes R."/>
            <person name="De Souza E.M."/>
            <person name="Pedrosa F.O."/>
            <person name="Steffens M.B."/>
            <person name="Bombassaro A."/>
            <person name="Tadra-Sfeir M.Z."/>
            <person name="Moreno L.F."/>
            <person name="Najafzadeh M.J."/>
            <person name="Felipe M.S."/>
            <person name="Teixeira M."/>
            <person name="Sun J."/>
            <person name="Xi L."/>
            <person name="Castro M.A."/>
            <person name="Vicente V.A."/>
        </authorList>
    </citation>
    <scope>NUCLEOTIDE SEQUENCE [LARGE SCALE GENOMIC DNA]</scope>
    <source>
        <strain evidence="2 3">CBS 269.64</strain>
    </source>
</reference>